<evidence type="ECO:0000256" key="1">
    <source>
        <dbReference type="SAM" id="SignalP"/>
    </source>
</evidence>
<proteinExistence type="predicted"/>
<dbReference type="OrthoDB" id="4188373at2759"/>
<organism evidence="2 3">
    <name type="scientific">Blastomyces parvus</name>
    <dbReference type="NCBI Taxonomy" id="2060905"/>
    <lineage>
        <taxon>Eukaryota</taxon>
        <taxon>Fungi</taxon>
        <taxon>Dikarya</taxon>
        <taxon>Ascomycota</taxon>
        <taxon>Pezizomycotina</taxon>
        <taxon>Eurotiomycetes</taxon>
        <taxon>Eurotiomycetidae</taxon>
        <taxon>Onygenales</taxon>
        <taxon>Ajellomycetaceae</taxon>
        <taxon>Blastomyces</taxon>
    </lineage>
</organism>
<dbReference type="AlphaFoldDB" id="A0A2B7XKQ6"/>
<dbReference type="Proteomes" id="UP000224080">
    <property type="component" value="Unassembled WGS sequence"/>
</dbReference>
<comment type="caution">
    <text evidence="2">The sequence shown here is derived from an EMBL/GenBank/DDBJ whole genome shotgun (WGS) entry which is preliminary data.</text>
</comment>
<name>A0A2B7XKQ6_9EURO</name>
<dbReference type="EMBL" id="PDNC01000005">
    <property type="protein sequence ID" value="PGH09361.1"/>
    <property type="molecule type" value="Genomic_DNA"/>
</dbReference>
<keyword evidence="1" id="KW-0732">Signal</keyword>
<sequence>MHFSIFLTTFTFALIGTQTAIALPAPMNQVEQSAQMTLSIQDQQRLQELQLQQNIQGEHCLRTCYPKRPVCNGGGSSKCWTCCVKT</sequence>
<feature type="chain" id="PRO_5012202869" evidence="1">
    <location>
        <begin position="23"/>
        <end position="86"/>
    </location>
</feature>
<gene>
    <name evidence="2" type="ORF">GX51_00804</name>
</gene>
<evidence type="ECO:0000313" key="2">
    <source>
        <dbReference type="EMBL" id="PGH09361.1"/>
    </source>
</evidence>
<keyword evidence="3" id="KW-1185">Reference proteome</keyword>
<protein>
    <submittedName>
        <fullName evidence="2">Uncharacterized protein</fullName>
    </submittedName>
</protein>
<evidence type="ECO:0000313" key="3">
    <source>
        <dbReference type="Proteomes" id="UP000224080"/>
    </source>
</evidence>
<reference evidence="2 3" key="1">
    <citation type="submission" date="2017-10" db="EMBL/GenBank/DDBJ databases">
        <title>Comparative genomics in systemic dimorphic fungi from Ajellomycetaceae.</title>
        <authorList>
            <person name="Munoz J.F."/>
            <person name="Mcewen J.G."/>
            <person name="Clay O.K."/>
            <person name="Cuomo C.A."/>
        </authorList>
    </citation>
    <scope>NUCLEOTIDE SEQUENCE [LARGE SCALE GENOMIC DNA]</scope>
    <source>
        <strain evidence="2 3">UAMH130</strain>
    </source>
</reference>
<accession>A0A2B7XKQ6</accession>
<feature type="signal peptide" evidence="1">
    <location>
        <begin position="1"/>
        <end position="22"/>
    </location>
</feature>